<accession>A0A0C3BGA7</accession>
<evidence type="ECO:0000313" key="2">
    <source>
        <dbReference type="EMBL" id="KIM35760.1"/>
    </source>
</evidence>
<proteinExistence type="predicted"/>
<gene>
    <name evidence="2" type="ORF">M413DRAFT_449597</name>
</gene>
<feature type="chain" id="PRO_5002175674" description="Phosphatidylglycerol/phosphatidylinositol transfer protein" evidence="1">
    <location>
        <begin position="17"/>
        <end position="140"/>
    </location>
</feature>
<organism evidence="2 3">
    <name type="scientific">Hebeloma cylindrosporum</name>
    <dbReference type="NCBI Taxonomy" id="76867"/>
    <lineage>
        <taxon>Eukaryota</taxon>
        <taxon>Fungi</taxon>
        <taxon>Dikarya</taxon>
        <taxon>Basidiomycota</taxon>
        <taxon>Agaricomycotina</taxon>
        <taxon>Agaricomycetes</taxon>
        <taxon>Agaricomycetidae</taxon>
        <taxon>Agaricales</taxon>
        <taxon>Agaricineae</taxon>
        <taxon>Hymenogastraceae</taxon>
        <taxon>Hebeloma</taxon>
    </lineage>
</organism>
<dbReference type="Proteomes" id="UP000053424">
    <property type="component" value="Unassembled WGS sequence"/>
</dbReference>
<dbReference type="InterPro" id="IPR045469">
    <property type="entry name" value="Nis1"/>
</dbReference>
<dbReference type="OrthoDB" id="2841294at2759"/>
<evidence type="ECO:0008006" key="4">
    <source>
        <dbReference type="Google" id="ProtNLM"/>
    </source>
</evidence>
<feature type="signal peptide" evidence="1">
    <location>
        <begin position="1"/>
        <end position="16"/>
    </location>
</feature>
<evidence type="ECO:0000256" key="1">
    <source>
        <dbReference type="SAM" id="SignalP"/>
    </source>
</evidence>
<keyword evidence="3" id="KW-1185">Reference proteome</keyword>
<protein>
    <recommendedName>
        <fullName evidence="4">Phosphatidylglycerol/phosphatidylinositol transfer protein</fullName>
    </recommendedName>
</protein>
<sequence length="140" mass="15220">MKVLAPLFAFFALASAQGLTIGTPKKGQRIPMERPFTVQVIKNPHIISSIEVALTIGIVSCPQSSGCPDPSNVGEVLYQGPYRPRPHRAGGNYQNFTVTIPFDEDLIGRSQLTVNRFFLIGAQNGATLQSYGVEIDTFPL</sequence>
<keyword evidence="1" id="KW-0732">Signal</keyword>
<evidence type="ECO:0000313" key="3">
    <source>
        <dbReference type="Proteomes" id="UP000053424"/>
    </source>
</evidence>
<name>A0A0C3BGA7_HEBCY</name>
<dbReference type="EMBL" id="KN831814">
    <property type="protein sequence ID" value="KIM35760.1"/>
    <property type="molecule type" value="Genomic_DNA"/>
</dbReference>
<dbReference type="HOGENOM" id="CLU_137500_1_0_1"/>
<reference evidence="2 3" key="1">
    <citation type="submission" date="2014-04" db="EMBL/GenBank/DDBJ databases">
        <authorList>
            <consortium name="DOE Joint Genome Institute"/>
            <person name="Kuo A."/>
            <person name="Gay G."/>
            <person name="Dore J."/>
            <person name="Kohler A."/>
            <person name="Nagy L.G."/>
            <person name="Floudas D."/>
            <person name="Copeland A."/>
            <person name="Barry K.W."/>
            <person name="Cichocki N."/>
            <person name="Veneault-Fourrey C."/>
            <person name="LaButti K."/>
            <person name="Lindquist E.A."/>
            <person name="Lipzen A."/>
            <person name="Lundell T."/>
            <person name="Morin E."/>
            <person name="Murat C."/>
            <person name="Sun H."/>
            <person name="Tunlid A."/>
            <person name="Henrissat B."/>
            <person name="Grigoriev I.V."/>
            <person name="Hibbett D.S."/>
            <person name="Martin F."/>
            <person name="Nordberg H.P."/>
            <person name="Cantor M.N."/>
            <person name="Hua S.X."/>
        </authorList>
    </citation>
    <scope>NUCLEOTIDE SEQUENCE [LARGE SCALE GENOMIC DNA]</scope>
    <source>
        <strain evidence="3">h7</strain>
    </source>
</reference>
<reference evidence="3" key="2">
    <citation type="submission" date="2015-01" db="EMBL/GenBank/DDBJ databases">
        <title>Evolutionary Origins and Diversification of the Mycorrhizal Mutualists.</title>
        <authorList>
            <consortium name="DOE Joint Genome Institute"/>
            <consortium name="Mycorrhizal Genomics Consortium"/>
            <person name="Kohler A."/>
            <person name="Kuo A."/>
            <person name="Nagy L.G."/>
            <person name="Floudas D."/>
            <person name="Copeland A."/>
            <person name="Barry K.W."/>
            <person name="Cichocki N."/>
            <person name="Veneault-Fourrey C."/>
            <person name="LaButti K."/>
            <person name="Lindquist E.A."/>
            <person name="Lipzen A."/>
            <person name="Lundell T."/>
            <person name="Morin E."/>
            <person name="Murat C."/>
            <person name="Riley R."/>
            <person name="Ohm R."/>
            <person name="Sun H."/>
            <person name="Tunlid A."/>
            <person name="Henrissat B."/>
            <person name="Grigoriev I.V."/>
            <person name="Hibbett D.S."/>
            <person name="Martin F."/>
        </authorList>
    </citation>
    <scope>NUCLEOTIDE SEQUENCE [LARGE SCALE GENOMIC DNA]</scope>
    <source>
        <strain evidence="3">h7</strain>
    </source>
</reference>
<dbReference type="AlphaFoldDB" id="A0A0C3BGA7"/>
<dbReference type="Pfam" id="PF19271">
    <property type="entry name" value="Nis1"/>
    <property type="match status" value="1"/>
</dbReference>